<accession>A0AAN9E401</accession>
<dbReference type="GO" id="GO:0000287">
    <property type="term" value="F:magnesium ion binding"/>
    <property type="evidence" value="ECO:0007669"/>
    <property type="project" value="InterPro"/>
</dbReference>
<dbReference type="CDD" id="cd00684">
    <property type="entry name" value="Terpene_cyclase_plant_C1"/>
    <property type="match status" value="1"/>
</dbReference>
<dbReference type="InterPro" id="IPR034741">
    <property type="entry name" value="Terpene_cyclase-like_1_C"/>
</dbReference>
<dbReference type="GO" id="GO:0080027">
    <property type="term" value="P:response to herbivore"/>
    <property type="evidence" value="ECO:0007669"/>
    <property type="project" value="UniProtKB-ARBA"/>
</dbReference>
<gene>
    <name evidence="7" type="ORF">RIF29_40036</name>
</gene>
<dbReference type="SFLD" id="SFLDG01019">
    <property type="entry name" value="Terpene_Cyclase_Like_1_C_Termi"/>
    <property type="match status" value="1"/>
</dbReference>
<name>A0AAN9E401_CROPI</name>
<dbReference type="InterPro" id="IPR008949">
    <property type="entry name" value="Isoprenoid_synthase_dom_sf"/>
</dbReference>
<dbReference type="InterPro" id="IPR036965">
    <property type="entry name" value="Terpene_synth_N_sf"/>
</dbReference>
<dbReference type="FunFam" id="1.10.600.10:FF:000007">
    <property type="entry name" value="Isoprene synthase, chloroplastic"/>
    <property type="match status" value="1"/>
</dbReference>
<evidence type="ECO:0000256" key="2">
    <source>
        <dbReference type="ARBA" id="ARBA00022723"/>
    </source>
</evidence>
<keyword evidence="8" id="KW-1185">Reference proteome</keyword>
<evidence type="ECO:0000259" key="5">
    <source>
        <dbReference type="Pfam" id="PF01397"/>
    </source>
</evidence>
<evidence type="ECO:0000259" key="6">
    <source>
        <dbReference type="Pfam" id="PF03936"/>
    </source>
</evidence>
<dbReference type="Pfam" id="PF03936">
    <property type="entry name" value="Terpene_synth_C"/>
    <property type="match status" value="1"/>
</dbReference>
<dbReference type="FunFam" id="1.50.10.130:FF:000001">
    <property type="entry name" value="Isoprene synthase, chloroplastic"/>
    <property type="match status" value="1"/>
</dbReference>
<dbReference type="InterPro" id="IPR044814">
    <property type="entry name" value="Terpene_cyclase_plant_C1"/>
</dbReference>
<dbReference type="SFLD" id="SFLDS00005">
    <property type="entry name" value="Isoprenoid_Synthase_Type_I"/>
    <property type="match status" value="1"/>
</dbReference>
<dbReference type="Proteomes" id="UP001372338">
    <property type="component" value="Unassembled WGS sequence"/>
</dbReference>
<dbReference type="GO" id="GO:0009611">
    <property type="term" value="P:response to wounding"/>
    <property type="evidence" value="ECO:0007669"/>
    <property type="project" value="UniProtKB-ARBA"/>
</dbReference>
<dbReference type="InterPro" id="IPR050148">
    <property type="entry name" value="Terpene_synthase-like"/>
</dbReference>
<feature type="domain" description="Terpene synthase metal-binding" evidence="6">
    <location>
        <begin position="288"/>
        <end position="527"/>
    </location>
</feature>
<sequence>MALLQLIGPLAISFPARTLPLERNSSFIATKKNPSCRASNNSNCQTISRRSANYQPSIWNHDYIQSLRSEYMEESYKEQSRILSEEVRVMLGKVENHLDQLEMIDVLQRLGVDYHFKNEIMNILDNIYNMDTSKRKKDLHATALEFRLLRQHGYDISTDVFIRFQDEAGSFKKDQFVDAEGMLSLYEASFHSWEDETILDEARDFTLEFLNESLTKNKCNHYLSLLISHALELPLHWRISRLEAHWFINVYGGKENMNPAILQLAILDFNIGQAIYQEELKYTSRWWKKIGLVEKLSFARDRLVESFIWTVGINFKPDFGKFRTVITKVNSLVTTIDDIYDVYGTLEELELFTEAIDKWDLNAIEILPSYMKICFLALYNFINDLAYETLRENGYYISPYLNKAWADICKSYLTEAKWYYNGYTPSFKEYTENAWISISAPVLLTYAPFLIPHSIKKEDLVYIEEYSNIVRFSAMISRLANDLASYKRENETGYVPKAVQCCMNETGASETEACEYIKSMMYTTWKKMNKEARYSSLPQNFIDTAVNIARMALCMYQHGDGNTFQDPEIRNHTLSLIIQPIPDLSVYRGIVKK</sequence>
<proteinExistence type="predicted"/>
<evidence type="ECO:0000256" key="3">
    <source>
        <dbReference type="ARBA" id="ARBA00022842"/>
    </source>
</evidence>
<keyword evidence="4" id="KW-0456">Lyase</keyword>
<evidence type="ECO:0000256" key="1">
    <source>
        <dbReference type="ARBA" id="ARBA00001946"/>
    </source>
</evidence>
<dbReference type="PANTHER" id="PTHR31225:SF244">
    <property type="entry name" value="1,8-CINEOLE SYNTHASE 1, CHLOROPLASTIC-RELATED"/>
    <property type="match status" value="1"/>
</dbReference>
<feature type="domain" description="Terpene synthase N-terminal" evidence="5">
    <location>
        <begin position="58"/>
        <end position="231"/>
    </location>
</feature>
<dbReference type="InterPro" id="IPR008930">
    <property type="entry name" value="Terpenoid_cyclase/PrenylTrfase"/>
</dbReference>
<keyword evidence="3" id="KW-0460">Magnesium</keyword>
<evidence type="ECO:0000256" key="4">
    <source>
        <dbReference type="ARBA" id="ARBA00023239"/>
    </source>
</evidence>
<protein>
    <submittedName>
        <fullName evidence="7">Uncharacterized protein</fullName>
    </submittedName>
</protein>
<evidence type="ECO:0000313" key="8">
    <source>
        <dbReference type="Proteomes" id="UP001372338"/>
    </source>
</evidence>
<keyword evidence="2" id="KW-0479">Metal-binding</keyword>
<reference evidence="7 8" key="1">
    <citation type="submission" date="2024-01" db="EMBL/GenBank/DDBJ databases">
        <title>The genomes of 5 underutilized Papilionoideae crops provide insights into root nodulation and disease resistanc.</title>
        <authorList>
            <person name="Yuan L."/>
        </authorList>
    </citation>
    <scope>NUCLEOTIDE SEQUENCE [LARGE SCALE GENOMIC DNA]</scope>
    <source>
        <strain evidence="7">ZHUSHIDOU_FW_LH</strain>
        <tissue evidence="7">Leaf</tissue>
    </source>
</reference>
<dbReference type="InterPro" id="IPR001906">
    <property type="entry name" value="Terpene_synth_N"/>
</dbReference>
<dbReference type="PANTHER" id="PTHR31225">
    <property type="entry name" value="OS04G0344100 PROTEIN-RELATED"/>
    <property type="match status" value="1"/>
</dbReference>
<dbReference type="Gene3D" id="1.50.10.130">
    <property type="entry name" value="Terpene synthase, N-terminal domain"/>
    <property type="match status" value="1"/>
</dbReference>
<dbReference type="AlphaFoldDB" id="A0AAN9E401"/>
<evidence type="ECO:0000313" key="7">
    <source>
        <dbReference type="EMBL" id="KAK7245201.1"/>
    </source>
</evidence>
<dbReference type="EMBL" id="JAYWIO010000008">
    <property type="protein sequence ID" value="KAK7245201.1"/>
    <property type="molecule type" value="Genomic_DNA"/>
</dbReference>
<comment type="cofactor">
    <cofactor evidence="1">
        <name>Mg(2+)</name>
        <dbReference type="ChEBI" id="CHEBI:18420"/>
    </cofactor>
</comment>
<dbReference type="GO" id="GO:0016102">
    <property type="term" value="P:diterpenoid biosynthetic process"/>
    <property type="evidence" value="ECO:0007669"/>
    <property type="project" value="InterPro"/>
</dbReference>
<dbReference type="GO" id="GO:0010333">
    <property type="term" value="F:terpene synthase activity"/>
    <property type="evidence" value="ECO:0007669"/>
    <property type="project" value="InterPro"/>
</dbReference>
<dbReference type="Gene3D" id="1.10.600.10">
    <property type="entry name" value="Farnesyl Diphosphate Synthase"/>
    <property type="match status" value="1"/>
</dbReference>
<dbReference type="SUPFAM" id="SSF48576">
    <property type="entry name" value="Terpenoid synthases"/>
    <property type="match status" value="1"/>
</dbReference>
<comment type="caution">
    <text evidence="7">The sequence shown here is derived from an EMBL/GenBank/DDBJ whole genome shotgun (WGS) entry which is preliminary data.</text>
</comment>
<organism evidence="7 8">
    <name type="scientific">Crotalaria pallida</name>
    <name type="common">Smooth rattlebox</name>
    <name type="synonym">Crotalaria striata</name>
    <dbReference type="NCBI Taxonomy" id="3830"/>
    <lineage>
        <taxon>Eukaryota</taxon>
        <taxon>Viridiplantae</taxon>
        <taxon>Streptophyta</taxon>
        <taxon>Embryophyta</taxon>
        <taxon>Tracheophyta</taxon>
        <taxon>Spermatophyta</taxon>
        <taxon>Magnoliopsida</taxon>
        <taxon>eudicotyledons</taxon>
        <taxon>Gunneridae</taxon>
        <taxon>Pentapetalae</taxon>
        <taxon>rosids</taxon>
        <taxon>fabids</taxon>
        <taxon>Fabales</taxon>
        <taxon>Fabaceae</taxon>
        <taxon>Papilionoideae</taxon>
        <taxon>50 kb inversion clade</taxon>
        <taxon>genistoids sensu lato</taxon>
        <taxon>core genistoids</taxon>
        <taxon>Crotalarieae</taxon>
        <taxon>Crotalaria</taxon>
    </lineage>
</organism>
<dbReference type="SUPFAM" id="SSF48239">
    <property type="entry name" value="Terpenoid cyclases/Protein prenyltransferases"/>
    <property type="match status" value="1"/>
</dbReference>
<dbReference type="Pfam" id="PF01397">
    <property type="entry name" value="Terpene_synth"/>
    <property type="match status" value="1"/>
</dbReference>
<dbReference type="InterPro" id="IPR005630">
    <property type="entry name" value="Terpene_synthase_metal-bd"/>
</dbReference>